<dbReference type="EMBL" id="BAAAHD010000015">
    <property type="protein sequence ID" value="GAA0554020.1"/>
    <property type="molecule type" value="Genomic_DNA"/>
</dbReference>
<sequence>MYEEAIGRRGVLQSVALTDIADHLAALPQLVAEYRRRSPVRGEHG</sequence>
<evidence type="ECO:0000313" key="4">
    <source>
        <dbReference type="Proteomes" id="UP001501427"/>
    </source>
</evidence>
<reference evidence="2 3" key="3">
    <citation type="submission" date="2020-08" db="EMBL/GenBank/DDBJ databases">
        <title>Sequencing the genomes of 1000 actinobacteria strains.</title>
        <authorList>
            <person name="Klenk H.-P."/>
        </authorList>
    </citation>
    <scope>NUCLEOTIDE SEQUENCE [LARGE SCALE GENOMIC DNA]</scope>
    <source>
        <strain evidence="2 3">DSM 44772</strain>
    </source>
</reference>
<gene>
    <name evidence="2" type="ORF">F4557_005779</name>
    <name evidence="1" type="ORF">GCM10009546_14990</name>
</gene>
<reference evidence="1" key="4">
    <citation type="submission" date="2023-12" db="EMBL/GenBank/DDBJ databases">
        <authorList>
            <person name="Sun Q."/>
            <person name="Inoue M."/>
        </authorList>
    </citation>
    <scope>NUCLEOTIDE SEQUENCE</scope>
    <source>
        <strain evidence="1">JCM 10667</strain>
    </source>
</reference>
<dbReference type="Proteomes" id="UP001501427">
    <property type="component" value="Unassembled WGS sequence"/>
</dbReference>
<dbReference type="EMBL" id="JACHMV010000001">
    <property type="protein sequence ID" value="MBB4777361.1"/>
    <property type="molecule type" value="Genomic_DNA"/>
</dbReference>
<keyword evidence="4" id="KW-1185">Reference proteome</keyword>
<dbReference type="AlphaFoldDB" id="A0A7W7II38"/>
<evidence type="ECO:0000313" key="3">
    <source>
        <dbReference type="Proteomes" id="UP000549343"/>
    </source>
</evidence>
<proteinExistence type="predicted"/>
<name>A0A7W7II38_9ACTN</name>
<evidence type="ECO:0000313" key="2">
    <source>
        <dbReference type="EMBL" id="MBB4777361.1"/>
    </source>
</evidence>
<organism evidence="2 3">
    <name type="scientific">Actinomadura livida</name>
    <dbReference type="NCBI Taxonomy" id="79909"/>
    <lineage>
        <taxon>Bacteria</taxon>
        <taxon>Bacillati</taxon>
        <taxon>Actinomycetota</taxon>
        <taxon>Actinomycetes</taxon>
        <taxon>Streptosporangiales</taxon>
        <taxon>Thermomonosporaceae</taxon>
        <taxon>Actinomadura</taxon>
    </lineage>
</organism>
<evidence type="ECO:0000313" key="1">
    <source>
        <dbReference type="EMBL" id="GAA0554020.1"/>
    </source>
</evidence>
<protein>
    <submittedName>
        <fullName evidence="2">Uncharacterized protein</fullName>
    </submittedName>
</protein>
<accession>A0A7W7II38</accession>
<dbReference type="Proteomes" id="UP000549343">
    <property type="component" value="Unassembled WGS sequence"/>
</dbReference>
<reference evidence="1" key="1">
    <citation type="journal article" date="2014" name="Int. J. Syst. Evol. Microbiol.">
        <title>Complete genome of a new Firmicutes species belonging to the dominant human colonic microbiota ('Ruminococcus bicirculans') reveals two chromosomes and a selective capacity to utilize plant glucans.</title>
        <authorList>
            <consortium name="NISC Comparative Sequencing Program"/>
            <person name="Wegmann U."/>
            <person name="Louis P."/>
            <person name="Goesmann A."/>
            <person name="Henrissat B."/>
            <person name="Duncan S.H."/>
            <person name="Flint H.J."/>
        </authorList>
    </citation>
    <scope>NUCLEOTIDE SEQUENCE</scope>
    <source>
        <strain evidence="1">JCM 10667</strain>
    </source>
</reference>
<comment type="caution">
    <text evidence="2">The sequence shown here is derived from an EMBL/GenBank/DDBJ whole genome shotgun (WGS) entry which is preliminary data.</text>
</comment>
<reference evidence="4" key="2">
    <citation type="journal article" date="2019" name="Int. J. Syst. Evol. Microbiol.">
        <title>The Global Catalogue of Microorganisms (GCM) 10K type strain sequencing project: providing services to taxonomists for standard genome sequencing and annotation.</title>
        <authorList>
            <consortium name="The Broad Institute Genomics Platform"/>
            <consortium name="The Broad Institute Genome Sequencing Center for Infectious Disease"/>
            <person name="Wu L."/>
            <person name="Ma J."/>
        </authorList>
    </citation>
    <scope>NUCLEOTIDE SEQUENCE [LARGE SCALE GENOMIC DNA]</scope>
    <source>
        <strain evidence="4">JCM 10667</strain>
    </source>
</reference>